<evidence type="ECO:0000256" key="4">
    <source>
        <dbReference type="ARBA" id="ARBA00023242"/>
    </source>
</evidence>
<dbReference type="GO" id="GO:0003677">
    <property type="term" value="F:DNA binding"/>
    <property type="evidence" value="ECO:0007669"/>
    <property type="project" value="UniProtKB-UniRule"/>
</dbReference>
<evidence type="ECO:0000313" key="9">
    <source>
        <dbReference type="Proteomes" id="UP000828390"/>
    </source>
</evidence>
<evidence type="ECO:0000256" key="6">
    <source>
        <dbReference type="SAM" id="MobiDB-lite"/>
    </source>
</evidence>
<feature type="region of interest" description="Disordered" evidence="6">
    <location>
        <begin position="84"/>
        <end position="205"/>
    </location>
</feature>
<comment type="subcellular location">
    <subcellularLocation>
        <location evidence="5">Nucleus</location>
    </subcellularLocation>
</comment>
<gene>
    <name evidence="8" type="ORF">DPMN_107524</name>
</gene>
<dbReference type="CDD" id="cd00086">
    <property type="entry name" value="homeodomain"/>
    <property type="match status" value="1"/>
</dbReference>
<keyword evidence="2 5" id="KW-0238">DNA-binding</keyword>
<dbReference type="SUPFAM" id="SSF46689">
    <property type="entry name" value="Homeodomain-like"/>
    <property type="match status" value="1"/>
</dbReference>
<dbReference type="Pfam" id="PF05920">
    <property type="entry name" value="Homeobox_KN"/>
    <property type="match status" value="1"/>
</dbReference>
<evidence type="ECO:0000259" key="7">
    <source>
        <dbReference type="PROSITE" id="PS50071"/>
    </source>
</evidence>
<feature type="region of interest" description="Disordered" evidence="6">
    <location>
        <begin position="308"/>
        <end position="328"/>
    </location>
</feature>
<feature type="compositionally biased region" description="Basic and acidic residues" evidence="6">
    <location>
        <begin position="160"/>
        <end position="175"/>
    </location>
</feature>
<protein>
    <recommendedName>
        <fullName evidence="7">Homeobox domain-containing protein</fullName>
    </recommendedName>
</protein>
<dbReference type="FunFam" id="1.10.10.60:FF:000004">
    <property type="entry name" value="Meis2 homeobox isoform 2c"/>
    <property type="match status" value="1"/>
</dbReference>
<reference evidence="8" key="2">
    <citation type="submission" date="2020-11" db="EMBL/GenBank/DDBJ databases">
        <authorList>
            <person name="McCartney M.A."/>
            <person name="Auch B."/>
            <person name="Kono T."/>
            <person name="Mallez S."/>
            <person name="Becker A."/>
            <person name="Gohl D.M."/>
            <person name="Silverstein K.A.T."/>
            <person name="Koren S."/>
            <person name="Bechman K.B."/>
            <person name="Herman A."/>
            <person name="Abrahante J.E."/>
            <person name="Garbe J."/>
        </authorList>
    </citation>
    <scope>NUCLEOTIDE SEQUENCE</scope>
    <source>
        <strain evidence="8">Duluth1</strain>
        <tissue evidence="8">Whole animal</tissue>
    </source>
</reference>
<evidence type="ECO:0000313" key="8">
    <source>
        <dbReference type="EMBL" id="KAH3834205.1"/>
    </source>
</evidence>
<dbReference type="Gene3D" id="1.10.10.60">
    <property type="entry name" value="Homeodomain-like"/>
    <property type="match status" value="1"/>
</dbReference>
<dbReference type="InterPro" id="IPR008422">
    <property type="entry name" value="KN_HD"/>
</dbReference>
<dbReference type="SMART" id="SM00389">
    <property type="entry name" value="HOX"/>
    <property type="match status" value="1"/>
</dbReference>
<name>A0A9D4K739_DREPO</name>
<feature type="domain" description="Homeobox" evidence="7">
    <location>
        <begin position="198"/>
        <end position="261"/>
    </location>
</feature>
<comment type="similarity">
    <text evidence="1">Belongs to the TALE/MEIS homeobox family.</text>
</comment>
<dbReference type="PANTHER" id="PTHR11850">
    <property type="entry name" value="HOMEOBOX PROTEIN TRANSCRIPTION FACTORS"/>
    <property type="match status" value="1"/>
</dbReference>
<keyword evidence="4 5" id="KW-0539">Nucleus</keyword>
<dbReference type="InterPro" id="IPR009057">
    <property type="entry name" value="Homeodomain-like_sf"/>
</dbReference>
<organism evidence="8 9">
    <name type="scientific">Dreissena polymorpha</name>
    <name type="common">Zebra mussel</name>
    <name type="synonym">Mytilus polymorpha</name>
    <dbReference type="NCBI Taxonomy" id="45954"/>
    <lineage>
        <taxon>Eukaryota</taxon>
        <taxon>Metazoa</taxon>
        <taxon>Spiralia</taxon>
        <taxon>Lophotrochozoa</taxon>
        <taxon>Mollusca</taxon>
        <taxon>Bivalvia</taxon>
        <taxon>Autobranchia</taxon>
        <taxon>Heteroconchia</taxon>
        <taxon>Euheterodonta</taxon>
        <taxon>Imparidentia</taxon>
        <taxon>Neoheterodontei</taxon>
        <taxon>Myida</taxon>
        <taxon>Dreissenoidea</taxon>
        <taxon>Dreissenidae</taxon>
        <taxon>Dreissena</taxon>
    </lineage>
</organism>
<dbReference type="EMBL" id="JAIWYP010000004">
    <property type="protein sequence ID" value="KAH3834205.1"/>
    <property type="molecule type" value="Genomic_DNA"/>
</dbReference>
<feature type="DNA-binding region" description="Homeobox" evidence="5">
    <location>
        <begin position="200"/>
        <end position="262"/>
    </location>
</feature>
<dbReference type="GO" id="GO:0006355">
    <property type="term" value="P:regulation of DNA-templated transcription"/>
    <property type="evidence" value="ECO:0007669"/>
    <property type="project" value="InterPro"/>
</dbReference>
<proteinExistence type="inferred from homology"/>
<dbReference type="GO" id="GO:0005634">
    <property type="term" value="C:nucleus"/>
    <property type="evidence" value="ECO:0007669"/>
    <property type="project" value="UniProtKB-SubCell"/>
</dbReference>
<comment type="caution">
    <text evidence="8">The sequence shown here is derived from an EMBL/GenBank/DDBJ whole genome shotgun (WGS) entry which is preliminary data.</text>
</comment>
<dbReference type="InterPro" id="IPR001356">
    <property type="entry name" value="HD"/>
</dbReference>
<feature type="compositionally biased region" description="Polar residues" evidence="6">
    <location>
        <begin position="115"/>
        <end position="140"/>
    </location>
</feature>
<evidence type="ECO:0000256" key="3">
    <source>
        <dbReference type="ARBA" id="ARBA00023155"/>
    </source>
</evidence>
<evidence type="ECO:0000256" key="1">
    <source>
        <dbReference type="ARBA" id="ARBA00009661"/>
    </source>
</evidence>
<evidence type="ECO:0000256" key="5">
    <source>
        <dbReference type="PROSITE-ProRule" id="PRU00108"/>
    </source>
</evidence>
<dbReference type="PROSITE" id="PS50071">
    <property type="entry name" value="HOMEOBOX_2"/>
    <property type="match status" value="1"/>
</dbReference>
<dbReference type="InterPro" id="IPR050224">
    <property type="entry name" value="TALE_homeobox"/>
</dbReference>
<evidence type="ECO:0000256" key="2">
    <source>
        <dbReference type="ARBA" id="ARBA00023125"/>
    </source>
</evidence>
<dbReference type="Proteomes" id="UP000828390">
    <property type="component" value="Unassembled WGS sequence"/>
</dbReference>
<keyword evidence="9" id="KW-1185">Reference proteome</keyword>
<dbReference type="AlphaFoldDB" id="A0A9D4K739"/>
<accession>A0A9D4K739</accession>
<keyword evidence="3 5" id="KW-0371">Homeobox</keyword>
<reference evidence="8" key="1">
    <citation type="journal article" date="2019" name="bioRxiv">
        <title>The Genome of the Zebra Mussel, Dreissena polymorpha: A Resource for Invasive Species Research.</title>
        <authorList>
            <person name="McCartney M.A."/>
            <person name="Auch B."/>
            <person name="Kono T."/>
            <person name="Mallez S."/>
            <person name="Zhang Y."/>
            <person name="Obille A."/>
            <person name="Becker A."/>
            <person name="Abrahante J.E."/>
            <person name="Garbe J."/>
            <person name="Badalamenti J.P."/>
            <person name="Herman A."/>
            <person name="Mangelson H."/>
            <person name="Liachko I."/>
            <person name="Sullivan S."/>
            <person name="Sone E.D."/>
            <person name="Koren S."/>
            <person name="Silverstein K.A.T."/>
            <person name="Beckman K.B."/>
            <person name="Gohl D.M."/>
        </authorList>
    </citation>
    <scope>NUCLEOTIDE SEQUENCE</scope>
    <source>
        <strain evidence="8">Duluth1</strain>
        <tissue evidence="8">Whole animal</tissue>
    </source>
</reference>
<sequence length="402" mass="43427">MTLKDTKIKMTDRYEDVLPPPTYETGGSGHLMSSLLQMPPPLHSSSINNDVFDDMINSHLASLGNGCSLPVSSSLSQYSHMINTQSFSDDDSGSDHRPSSVGSTNFLEMDDVASATPSEFPTMSQPAASLTSGVEPTGATNEPAVVVKTESKAPPKGRGIKREREDSEEYSRGSEESNGDNNCESSSGSGGKQAGKGAKRQKKRGIFSKTATNILRAWLFQHLQHPYPSEDQKKQLGAETGLTILQVNNWFINARRRIVQPMIDQTNRNGPVPHSHPGYYPETASPMDNQLGQSSAHHRLSSHMTGSIPVSTMGNGLSSQYGSGLHSSMSHMPGGYSSSISGSEHYDPLKPVYPTPTYMDSSVSRYNSMMGGMGMPCYTGNDMYANPSLGAPTYYNLPPTEL</sequence>